<sequence>MSFSQTPNDTTFAAPIQPDVPSESQSDYTAQPHGTLNDPEEGTFGDTILLFLSALHFVLWVSLNVTSSCLEFVEALLAGKRGGARTNCYGDANPGIYYQNHGPHYRYDEGSDGQIVFLSGYTPSPRHSVIPPQPSMFQPVPLPFIMPPRTHGRPPPGGRMCN</sequence>
<gene>
    <name evidence="1" type="ORF">BDN72DRAFT_965632</name>
</gene>
<reference evidence="1 2" key="1">
    <citation type="journal article" date="2019" name="Nat. Ecol. Evol.">
        <title>Megaphylogeny resolves global patterns of mushroom evolution.</title>
        <authorList>
            <person name="Varga T."/>
            <person name="Krizsan K."/>
            <person name="Foldi C."/>
            <person name="Dima B."/>
            <person name="Sanchez-Garcia M."/>
            <person name="Sanchez-Ramirez S."/>
            <person name="Szollosi G.J."/>
            <person name="Szarkandi J.G."/>
            <person name="Papp V."/>
            <person name="Albert L."/>
            <person name="Andreopoulos W."/>
            <person name="Angelini C."/>
            <person name="Antonin V."/>
            <person name="Barry K.W."/>
            <person name="Bougher N.L."/>
            <person name="Buchanan P."/>
            <person name="Buyck B."/>
            <person name="Bense V."/>
            <person name="Catcheside P."/>
            <person name="Chovatia M."/>
            <person name="Cooper J."/>
            <person name="Damon W."/>
            <person name="Desjardin D."/>
            <person name="Finy P."/>
            <person name="Geml J."/>
            <person name="Haridas S."/>
            <person name="Hughes K."/>
            <person name="Justo A."/>
            <person name="Karasinski D."/>
            <person name="Kautmanova I."/>
            <person name="Kiss B."/>
            <person name="Kocsube S."/>
            <person name="Kotiranta H."/>
            <person name="LaButti K.M."/>
            <person name="Lechner B.E."/>
            <person name="Liimatainen K."/>
            <person name="Lipzen A."/>
            <person name="Lukacs Z."/>
            <person name="Mihaltcheva S."/>
            <person name="Morgado L.N."/>
            <person name="Niskanen T."/>
            <person name="Noordeloos M.E."/>
            <person name="Ohm R.A."/>
            <person name="Ortiz-Santana B."/>
            <person name="Ovrebo C."/>
            <person name="Racz N."/>
            <person name="Riley R."/>
            <person name="Savchenko A."/>
            <person name="Shiryaev A."/>
            <person name="Soop K."/>
            <person name="Spirin V."/>
            <person name="Szebenyi C."/>
            <person name="Tomsovsky M."/>
            <person name="Tulloss R.E."/>
            <person name="Uehling J."/>
            <person name="Grigoriev I.V."/>
            <person name="Vagvolgyi C."/>
            <person name="Papp T."/>
            <person name="Martin F.M."/>
            <person name="Miettinen O."/>
            <person name="Hibbett D.S."/>
            <person name="Nagy L.G."/>
        </authorList>
    </citation>
    <scope>NUCLEOTIDE SEQUENCE [LARGE SCALE GENOMIC DNA]</scope>
    <source>
        <strain evidence="1 2">NL-1719</strain>
    </source>
</reference>
<dbReference type="Proteomes" id="UP000308600">
    <property type="component" value="Unassembled WGS sequence"/>
</dbReference>
<accession>A0ACD3A4N0</accession>
<evidence type="ECO:0000313" key="1">
    <source>
        <dbReference type="EMBL" id="TFK60552.1"/>
    </source>
</evidence>
<proteinExistence type="predicted"/>
<dbReference type="EMBL" id="ML208760">
    <property type="protein sequence ID" value="TFK60552.1"/>
    <property type="molecule type" value="Genomic_DNA"/>
</dbReference>
<name>A0ACD3A4N0_9AGAR</name>
<keyword evidence="2" id="KW-1185">Reference proteome</keyword>
<evidence type="ECO:0000313" key="2">
    <source>
        <dbReference type="Proteomes" id="UP000308600"/>
    </source>
</evidence>
<protein>
    <submittedName>
        <fullName evidence="1">Uncharacterized protein</fullName>
    </submittedName>
</protein>
<organism evidence="1 2">
    <name type="scientific">Pluteus cervinus</name>
    <dbReference type="NCBI Taxonomy" id="181527"/>
    <lineage>
        <taxon>Eukaryota</taxon>
        <taxon>Fungi</taxon>
        <taxon>Dikarya</taxon>
        <taxon>Basidiomycota</taxon>
        <taxon>Agaricomycotina</taxon>
        <taxon>Agaricomycetes</taxon>
        <taxon>Agaricomycetidae</taxon>
        <taxon>Agaricales</taxon>
        <taxon>Pluteineae</taxon>
        <taxon>Pluteaceae</taxon>
        <taxon>Pluteus</taxon>
    </lineage>
</organism>